<dbReference type="SUPFAM" id="SSF81321">
    <property type="entry name" value="Family A G protein-coupled receptor-like"/>
    <property type="match status" value="1"/>
</dbReference>
<dbReference type="InterPro" id="IPR044399">
    <property type="entry name" value="Mb-like_M"/>
</dbReference>
<dbReference type="GO" id="GO:0020037">
    <property type="term" value="F:heme binding"/>
    <property type="evidence" value="ECO:0007669"/>
    <property type="project" value="InterPro"/>
</dbReference>
<dbReference type="CDD" id="cd01040">
    <property type="entry name" value="Mb-like"/>
    <property type="match status" value="1"/>
</dbReference>
<proteinExistence type="predicted"/>
<dbReference type="GO" id="GO:0019825">
    <property type="term" value="F:oxygen binding"/>
    <property type="evidence" value="ECO:0007669"/>
    <property type="project" value="InterPro"/>
</dbReference>
<evidence type="ECO:0000256" key="4">
    <source>
        <dbReference type="ARBA" id="ARBA00023136"/>
    </source>
</evidence>
<dbReference type="EMBL" id="LIAE01006810">
    <property type="protein sequence ID" value="PAV84964.1"/>
    <property type="molecule type" value="Genomic_DNA"/>
</dbReference>
<evidence type="ECO:0000256" key="1">
    <source>
        <dbReference type="ARBA" id="ARBA00004370"/>
    </source>
</evidence>
<name>A0A2A2LFP6_9BILA</name>
<dbReference type="SUPFAM" id="SSF46458">
    <property type="entry name" value="Globin-like"/>
    <property type="match status" value="1"/>
</dbReference>
<evidence type="ECO:0000313" key="8">
    <source>
        <dbReference type="Proteomes" id="UP000218231"/>
    </source>
</evidence>
<dbReference type="PROSITE" id="PS50262">
    <property type="entry name" value="G_PROTEIN_RECEP_F1_2"/>
    <property type="match status" value="1"/>
</dbReference>
<dbReference type="InterPro" id="IPR012292">
    <property type="entry name" value="Globin/Proto"/>
</dbReference>
<keyword evidence="2 5" id="KW-0812">Transmembrane</keyword>
<dbReference type="CDD" id="cd14978">
    <property type="entry name" value="7tmA_FMRFamide_R-like"/>
    <property type="match status" value="1"/>
</dbReference>
<feature type="transmembrane region" description="Helical" evidence="5">
    <location>
        <begin position="194"/>
        <end position="220"/>
    </location>
</feature>
<dbReference type="Proteomes" id="UP000218231">
    <property type="component" value="Unassembled WGS sequence"/>
</dbReference>
<dbReference type="STRING" id="2018661.A0A2A2LFP6"/>
<dbReference type="InterPro" id="IPR017452">
    <property type="entry name" value="GPCR_Rhodpsn_7TM"/>
</dbReference>
<feature type="transmembrane region" description="Helical" evidence="5">
    <location>
        <begin position="79"/>
        <end position="100"/>
    </location>
</feature>
<dbReference type="PANTHER" id="PTHR46641">
    <property type="entry name" value="FMRFAMIDE RECEPTOR-RELATED"/>
    <property type="match status" value="1"/>
</dbReference>
<evidence type="ECO:0000313" key="7">
    <source>
        <dbReference type="EMBL" id="PAV84964.1"/>
    </source>
</evidence>
<accession>A0A2A2LFP6</accession>
<feature type="transmembrane region" description="Helical" evidence="5">
    <location>
        <begin position="250"/>
        <end position="269"/>
    </location>
</feature>
<feature type="domain" description="G-protein coupled receptors family 1 profile" evidence="6">
    <location>
        <begin position="16"/>
        <end position="302"/>
    </location>
</feature>
<dbReference type="Gene3D" id="1.20.1070.10">
    <property type="entry name" value="Rhodopsin 7-helix transmembrane proteins"/>
    <property type="match status" value="1"/>
</dbReference>
<evidence type="ECO:0000259" key="6">
    <source>
        <dbReference type="PROSITE" id="PS50262"/>
    </source>
</evidence>
<gene>
    <name evidence="7" type="ORF">WR25_08520</name>
</gene>
<protein>
    <recommendedName>
        <fullName evidence="6">G-protein coupled receptors family 1 profile domain-containing protein</fullName>
    </recommendedName>
</protein>
<organism evidence="7 8">
    <name type="scientific">Diploscapter pachys</name>
    <dbReference type="NCBI Taxonomy" id="2018661"/>
    <lineage>
        <taxon>Eukaryota</taxon>
        <taxon>Metazoa</taxon>
        <taxon>Ecdysozoa</taxon>
        <taxon>Nematoda</taxon>
        <taxon>Chromadorea</taxon>
        <taxon>Rhabditida</taxon>
        <taxon>Rhabditina</taxon>
        <taxon>Rhabditomorpha</taxon>
        <taxon>Rhabditoidea</taxon>
        <taxon>Rhabditidae</taxon>
        <taxon>Diploscapter</taxon>
    </lineage>
</organism>
<feature type="transmembrane region" description="Helical" evidence="5">
    <location>
        <begin position="139"/>
        <end position="159"/>
    </location>
</feature>
<evidence type="ECO:0000256" key="2">
    <source>
        <dbReference type="ARBA" id="ARBA00022692"/>
    </source>
</evidence>
<feature type="transmembrane region" description="Helical" evidence="5">
    <location>
        <begin position="289"/>
        <end position="311"/>
    </location>
</feature>
<dbReference type="AlphaFoldDB" id="A0A2A2LFP6"/>
<comment type="caution">
    <text evidence="7">The sequence shown here is derived from an EMBL/GenBank/DDBJ whole genome shotgun (WGS) entry which is preliminary data.</text>
</comment>
<dbReference type="InterPro" id="IPR009050">
    <property type="entry name" value="Globin-like_sf"/>
</dbReference>
<dbReference type="PANTHER" id="PTHR46641:SF13">
    <property type="entry name" value="G_PROTEIN_RECEP_F1_2 DOMAIN-CONTAINING PROTEIN"/>
    <property type="match status" value="1"/>
</dbReference>
<dbReference type="InterPro" id="IPR052954">
    <property type="entry name" value="GPCR-Ligand_Int"/>
</dbReference>
<evidence type="ECO:0000256" key="5">
    <source>
        <dbReference type="SAM" id="Phobius"/>
    </source>
</evidence>
<keyword evidence="8" id="KW-1185">Reference proteome</keyword>
<feature type="transmembrane region" description="Helical" evidence="5">
    <location>
        <begin position="35"/>
        <end position="59"/>
    </location>
</feature>
<comment type="subcellular location">
    <subcellularLocation>
        <location evidence="1">Membrane</location>
    </subcellularLocation>
</comment>
<dbReference type="GO" id="GO:0016020">
    <property type="term" value="C:membrane"/>
    <property type="evidence" value="ECO:0007669"/>
    <property type="project" value="UniProtKB-SubCell"/>
</dbReference>
<dbReference type="Gene3D" id="1.10.490.10">
    <property type="entry name" value="Globins"/>
    <property type="match status" value="1"/>
</dbReference>
<evidence type="ECO:0000256" key="3">
    <source>
        <dbReference type="ARBA" id="ARBA00022989"/>
    </source>
</evidence>
<keyword evidence="4 5" id="KW-0472">Membrane</keyword>
<keyword evidence="3 5" id="KW-1133">Transmembrane helix</keyword>
<dbReference type="OrthoDB" id="5793039at2759"/>
<reference evidence="7 8" key="1">
    <citation type="journal article" date="2017" name="Curr. Biol.">
        <title>Genome architecture and evolution of a unichromosomal asexual nematode.</title>
        <authorList>
            <person name="Fradin H."/>
            <person name="Zegar C."/>
            <person name="Gutwein M."/>
            <person name="Lucas J."/>
            <person name="Kovtun M."/>
            <person name="Corcoran D."/>
            <person name="Baugh L.R."/>
            <person name="Kiontke K."/>
            <person name="Gunsalus K."/>
            <person name="Fitch D.H."/>
            <person name="Piano F."/>
        </authorList>
    </citation>
    <scope>NUCLEOTIDE SEQUENCE [LARGE SCALE GENOMIC DNA]</scope>
    <source>
        <strain evidence="7">PF1309</strain>
    </source>
</reference>
<sequence>MNGYLTTACVLLGTIGNMHGVRSVHVTNLDKNRGVVLAVSLLALAFWDTILLWCAFMYYGIKNLPLRIDSDVPNMLTPWFHAFSQIANTASIWCVVAITLQRFMATRDPFRTSRSTAALQSFRSERRISFIYCSTYRRLFRMPIFLSLAAILLNFPAFFEIRSRQCYKEREGQVGIDLRPTWLRLDPTYTMYRILSRMMLITIGPNIFILCITVLTVFILKGSNRSRRQLFQMSDNLAERYASRENMQTMISVMLVTKFLCFRSLTFALDIMEVTVGAHNYYLIDTSNFLVLLNSATNCLVFLKATTWLSNRITEKQTMKRKKTICDASLLLGDRLALLCSSWRQAIQITSGQLGLRLLYAMVRKNPHLSAMFRQQNGAIEKVCEDSFNLITNGGSRRSFDIVTNPLYREVAERIVSFLNEVLVMMERRDPEHLISLRIRRVGAVHFDKGVQLSSAVWKEFKCCMLTIISECEFASQVERDTALDAWNIFISYIIREMKMGTWAVCELP</sequence>